<evidence type="ECO:0000313" key="1">
    <source>
        <dbReference type="EMBL" id="GBC06373.1"/>
    </source>
</evidence>
<evidence type="ECO:0000313" key="3">
    <source>
        <dbReference type="Proteomes" id="UP000247702"/>
    </source>
</evidence>
<dbReference type="Proteomes" id="UP000247702">
    <property type="component" value="Unassembled WGS sequence"/>
</dbReference>
<proteinExistence type="predicted"/>
<comment type="caution">
    <text evidence="1">The sequence shown here is derived from an EMBL/GenBank/DDBJ whole genome shotgun (WGS) entry which is preliminary data.</text>
</comment>
<organism evidence="1 3">
    <name type="scientific">Rhizophagus clarus</name>
    <dbReference type="NCBI Taxonomy" id="94130"/>
    <lineage>
        <taxon>Eukaryota</taxon>
        <taxon>Fungi</taxon>
        <taxon>Fungi incertae sedis</taxon>
        <taxon>Mucoromycota</taxon>
        <taxon>Glomeromycotina</taxon>
        <taxon>Glomeromycetes</taxon>
        <taxon>Glomerales</taxon>
        <taxon>Glomeraceae</taxon>
        <taxon>Rhizophagus</taxon>
    </lineage>
</organism>
<dbReference type="AlphaFoldDB" id="A0A2Z6RZT2"/>
<accession>A0A2Z6RZT2</accession>
<sequence>MYKYFGIIKFKISLSTVRINLREGESVDEAKRIVITNIQNSPYIENVSLFIILDKGNHMNSSNVTGILNKSFLDWMKDSSIKNLVDGESIKGEGTYEVFIKWIYDDDNNNFYQAKYKVLKE</sequence>
<reference evidence="1 3" key="1">
    <citation type="submission" date="2017-11" db="EMBL/GenBank/DDBJ databases">
        <title>The genome of Rhizophagus clarus HR1 reveals common genetic basis of auxotrophy among arbuscular mycorrhizal fungi.</title>
        <authorList>
            <person name="Kobayashi Y."/>
        </authorList>
    </citation>
    <scope>NUCLEOTIDE SEQUENCE [LARGE SCALE GENOMIC DNA]</scope>
    <source>
        <strain evidence="1 3">HR1</strain>
    </source>
</reference>
<dbReference type="EMBL" id="BEXD01004070">
    <property type="protein sequence ID" value="GBC06373.1"/>
    <property type="molecule type" value="Genomic_DNA"/>
</dbReference>
<keyword evidence="3" id="KW-1185">Reference proteome</keyword>
<dbReference type="EMBL" id="BLAL01000197">
    <property type="protein sequence ID" value="GES91010.1"/>
    <property type="molecule type" value="Genomic_DNA"/>
</dbReference>
<dbReference type="Proteomes" id="UP000615446">
    <property type="component" value="Unassembled WGS sequence"/>
</dbReference>
<name>A0A2Z6RZT2_9GLOM</name>
<gene>
    <name evidence="2" type="ORF">RCL2_001784300</name>
    <name evidence="1" type="ORF">RclHR1_00680017</name>
</gene>
<reference evidence="2" key="2">
    <citation type="submission" date="2019-10" db="EMBL/GenBank/DDBJ databases">
        <title>Conservation and host-specific expression of non-tandemly repeated heterogenous ribosome RNA gene in arbuscular mycorrhizal fungi.</title>
        <authorList>
            <person name="Maeda T."/>
            <person name="Kobayashi Y."/>
            <person name="Nakagawa T."/>
            <person name="Ezawa T."/>
            <person name="Yamaguchi K."/>
            <person name="Bino T."/>
            <person name="Nishimoto Y."/>
            <person name="Shigenobu S."/>
            <person name="Kawaguchi M."/>
        </authorList>
    </citation>
    <scope>NUCLEOTIDE SEQUENCE</scope>
    <source>
        <strain evidence="2">HR1</strain>
    </source>
</reference>
<protein>
    <submittedName>
        <fullName evidence="1">Uncharacterized protein</fullName>
    </submittedName>
</protein>
<evidence type="ECO:0000313" key="2">
    <source>
        <dbReference type="EMBL" id="GES91010.1"/>
    </source>
</evidence>